<evidence type="ECO:0000256" key="3">
    <source>
        <dbReference type="ARBA" id="ARBA00019617"/>
    </source>
</evidence>
<dbReference type="EMBL" id="VICG01000009">
    <property type="protein sequence ID" value="KAA8568749.1"/>
    <property type="molecule type" value="Genomic_DNA"/>
</dbReference>
<evidence type="ECO:0000256" key="9">
    <source>
        <dbReference type="RuleBase" id="RU364146"/>
    </source>
</evidence>
<dbReference type="PANTHER" id="PTHR13345">
    <property type="entry name" value="MEDIATOR OF RNA POLYMERASE II TRANSCRIPTION SUBUNIT 10"/>
    <property type="match status" value="1"/>
</dbReference>
<keyword evidence="4 9" id="KW-0805">Transcription regulation</keyword>
<evidence type="ECO:0000256" key="2">
    <source>
        <dbReference type="ARBA" id="ARBA00005389"/>
    </source>
</evidence>
<keyword evidence="11" id="KW-1185">Reference proteome</keyword>
<dbReference type="VEuPathDB" id="FungiDB:MFRU_012g02350"/>
<name>A0A5M9JL96_MONFR</name>
<evidence type="ECO:0000256" key="5">
    <source>
        <dbReference type="ARBA" id="ARBA00023159"/>
    </source>
</evidence>
<dbReference type="Proteomes" id="UP000322873">
    <property type="component" value="Unassembled WGS sequence"/>
</dbReference>
<evidence type="ECO:0000256" key="1">
    <source>
        <dbReference type="ARBA" id="ARBA00004123"/>
    </source>
</evidence>
<comment type="function">
    <text evidence="9">Component of the Mediator complex, a coactivator involved in the regulated transcription of nearly all RNA polymerase II-dependent genes. Mediator functions as a bridge to convey information from gene-specific regulatory proteins to the basal RNA polymerase II transcription machinery. Mediator is recruited to promoters by direct interactions with regulatory proteins and serves as a scaffold for the assembly of a functional preinitiation complex with RNA polymerase II and the general transcription factors.</text>
</comment>
<evidence type="ECO:0000313" key="10">
    <source>
        <dbReference type="EMBL" id="KAA8568749.1"/>
    </source>
</evidence>
<evidence type="ECO:0000256" key="8">
    <source>
        <dbReference type="ARBA" id="ARBA00032004"/>
    </source>
</evidence>
<comment type="similarity">
    <text evidence="2 9">Belongs to the Mediator complex subunit 10 family.</text>
</comment>
<proteinExistence type="inferred from homology"/>
<dbReference type="PANTHER" id="PTHR13345:SF13">
    <property type="entry name" value="MEDIATOR OF RNA POLYMERASE II TRANSCRIPTION SUBUNIT 10"/>
    <property type="match status" value="1"/>
</dbReference>
<dbReference type="InterPro" id="IPR019145">
    <property type="entry name" value="Mediator_Med10"/>
</dbReference>
<organism evidence="10 11">
    <name type="scientific">Monilinia fructicola</name>
    <name type="common">Brown rot fungus</name>
    <name type="synonym">Ciboria fructicola</name>
    <dbReference type="NCBI Taxonomy" id="38448"/>
    <lineage>
        <taxon>Eukaryota</taxon>
        <taxon>Fungi</taxon>
        <taxon>Dikarya</taxon>
        <taxon>Ascomycota</taxon>
        <taxon>Pezizomycotina</taxon>
        <taxon>Leotiomycetes</taxon>
        <taxon>Helotiales</taxon>
        <taxon>Sclerotiniaceae</taxon>
        <taxon>Monilinia</taxon>
    </lineage>
</organism>
<comment type="subcellular location">
    <subcellularLocation>
        <location evidence="1 9">Nucleus</location>
    </subcellularLocation>
</comment>
<comment type="caution">
    <text evidence="10">The sequence shown here is derived from an EMBL/GenBank/DDBJ whole genome shotgun (WGS) entry which is preliminary data.</text>
</comment>
<keyword evidence="5 9" id="KW-0010">Activator</keyword>
<accession>A0A5M9JL96</accession>
<sequence>MAPVNNADHNVVTTQIKNVIQDLYEIMVQVHNYDNVGRPSRDILEKSLLQLSNSLQLINRSTIPAGPPTGNTHIDRVAGKGTNLASVPTEILHYVDNGRNPDIYTREFVELARKNNQLMRGKMQAFGSFRDVIAGEMEKVFPELGEDIKMVVEATTDKREGNRKTVDIGNAGIMRLSWAGFAWSSGKYKCGTWGLGAIERMGNYTNLTALKTKGVSVQLPIGIQTNQYEYVLQDYKGDNDGADDIIEVLAPHLLILYTIVWRKKPEAIRPSQSPKYNIPAITPISSLQANL</sequence>
<gene>
    <name evidence="9" type="primary">MED10</name>
    <name evidence="10" type="ORF">EYC84_007744</name>
</gene>
<comment type="subunit">
    <text evidence="9">Component of the Mediator complex.</text>
</comment>
<dbReference type="GO" id="GO:0003712">
    <property type="term" value="F:transcription coregulator activity"/>
    <property type="evidence" value="ECO:0007669"/>
    <property type="project" value="InterPro"/>
</dbReference>
<dbReference type="GO" id="GO:0006357">
    <property type="term" value="P:regulation of transcription by RNA polymerase II"/>
    <property type="evidence" value="ECO:0007669"/>
    <property type="project" value="InterPro"/>
</dbReference>
<reference evidence="10 11" key="1">
    <citation type="submission" date="2019-06" db="EMBL/GenBank/DDBJ databases">
        <title>Genome Sequence of the Brown Rot Fungal Pathogen Monilinia fructicola.</title>
        <authorList>
            <person name="De Miccolis Angelini R.M."/>
            <person name="Landi L."/>
            <person name="Abate D."/>
            <person name="Pollastro S."/>
            <person name="Romanazzi G."/>
            <person name="Faretra F."/>
        </authorList>
    </citation>
    <scope>NUCLEOTIDE SEQUENCE [LARGE SCALE GENOMIC DNA]</scope>
    <source>
        <strain evidence="10 11">Mfrc123</strain>
    </source>
</reference>
<dbReference type="GO" id="GO:0016592">
    <property type="term" value="C:mediator complex"/>
    <property type="evidence" value="ECO:0007669"/>
    <property type="project" value="InterPro"/>
</dbReference>
<dbReference type="AlphaFoldDB" id="A0A5M9JL96"/>
<protein>
    <recommendedName>
        <fullName evidence="3 9">Mediator of RNA polymerase II transcription subunit 10</fullName>
    </recommendedName>
    <alternativeName>
        <fullName evidence="8 9">Mediator complex subunit 10</fullName>
    </alternativeName>
</protein>
<evidence type="ECO:0000256" key="4">
    <source>
        <dbReference type="ARBA" id="ARBA00023015"/>
    </source>
</evidence>
<keyword evidence="7 9" id="KW-0539">Nucleus</keyword>
<evidence type="ECO:0000313" key="11">
    <source>
        <dbReference type="Proteomes" id="UP000322873"/>
    </source>
</evidence>
<evidence type="ECO:0000256" key="6">
    <source>
        <dbReference type="ARBA" id="ARBA00023163"/>
    </source>
</evidence>
<dbReference type="Pfam" id="PF09748">
    <property type="entry name" value="Med10"/>
    <property type="match status" value="1"/>
</dbReference>
<evidence type="ECO:0000256" key="7">
    <source>
        <dbReference type="ARBA" id="ARBA00023242"/>
    </source>
</evidence>
<keyword evidence="6 9" id="KW-0804">Transcription</keyword>